<keyword evidence="3 5" id="KW-0539">Nucleus</keyword>
<evidence type="ECO:0000256" key="1">
    <source>
        <dbReference type="ARBA" id="ARBA00022490"/>
    </source>
</evidence>
<keyword evidence="1 5" id="KW-0963">Cytoplasm</keyword>
<evidence type="ECO:0000313" key="6">
    <source>
        <dbReference type="EMBL" id="RUP22169.1"/>
    </source>
</evidence>
<dbReference type="PANTHER" id="PTHR32194:SF2">
    <property type="entry name" value="PROTEASOME SUBUNIT BETA TYPE-1"/>
    <property type="match status" value="1"/>
</dbReference>
<evidence type="ECO:0000313" key="7">
    <source>
        <dbReference type="Proteomes" id="UP000268093"/>
    </source>
</evidence>
<dbReference type="PANTHER" id="PTHR32194">
    <property type="entry name" value="METALLOPROTEASE TLDD"/>
    <property type="match status" value="1"/>
</dbReference>
<comment type="function">
    <text evidence="5">Component of the proteasome, a multicatalytic proteinase complex which is characterized by its ability to cleave peptides with Arg, Phe, Tyr, Leu, and Glu adjacent to the leaving group at neutral or slightly basic pH. The proteasome has an ATP-dependent proteolytic activity.</text>
</comment>
<evidence type="ECO:0000256" key="2">
    <source>
        <dbReference type="ARBA" id="ARBA00022942"/>
    </source>
</evidence>
<dbReference type="CDD" id="cd03757">
    <property type="entry name" value="proteasome_beta_type_1"/>
    <property type="match status" value="1"/>
</dbReference>
<proteinExistence type="inferred from homology"/>
<keyword evidence="2 5" id="KW-0647">Proteasome</keyword>
<comment type="caution">
    <text evidence="6">The sequence shown here is derived from an EMBL/GenBank/DDBJ whole genome shotgun (WGS) entry which is preliminary data.</text>
</comment>
<dbReference type="InterPro" id="IPR016050">
    <property type="entry name" value="Proteasome_bsu_CS"/>
</dbReference>
<comment type="subunit">
    <text evidence="5">Component of the proteasome complex.</text>
</comment>
<sequence>MSHNHRFNPYENNGGSALAIAGEDFCVIASDTRQSIDYHVNSRYAPKTYKVSNTAVLATSGFHADGQTLVKRIGQRLEWYKHAHDKEMTCPALAQMLSITLYLKRFFPYYAFCVLGGLDEHGKGAVYSYDSVGSHERHTYRASGSAAELIQPFLDNQVGFKNQANVTRRLLPLDTVLRIAKDAFTSATERNITTGDCLEIFIVTKAGVEVQQYPLKRD</sequence>
<organism evidence="6 7">
    <name type="scientific">Jimgerdemannia flammicorona</name>
    <dbReference type="NCBI Taxonomy" id="994334"/>
    <lineage>
        <taxon>Eukaryota</taxon>
        <taxon>Fungi</taxon>
        <taxon>Fungi incertae sedis</taxon>
        <taxon>Mucoromycota</taxon>
        <taxon>Mucoromycotina</taxon>
        <taxon>Endogonomycetes</taxon>
        <taxon>Endogonales</taxon>
        <taxon>Endogonaceae</taxon>
        <taxon>Jimgerdemannia</taxon>
    </lineage>
</organism>
<dbReference type="GO" id="GO:0005634">
    <property type="term" value="C:nucleus"/>
    <property type="evidence" value="ECO:0007669"/>
    <property type="project" value="UniProtKB-SubCell"/>
</dbReference>
<dbReference type="AlphaFoldDB" id="A0A433BAP1"/>
<dbReference type="PROSITE" id="PS00854">
    <property type="entry name" value="PROTEASOME_BETA_1"/>
    <property type="match status" value="1"/>
</dbReference>
<dbReference type="GO" id="GO:0019774">
    <property type="term" value="C:proteasome core complex, beta-subunit complex"/>
    <property type="evidence" value="ECO:0007669"/>
    <property type="project" value="UniProtKB-ARBA"/>
</dbReference>
<dbReference type="GO" id="GO:0051603">
    <property type="term" value="P:proteolysis involved in protein catabolic process"/>
    <property type="evidence" value="ECO:0007669"/>
    <property type="project" value="InterPro"/>
</dbReference>
<dbReference type="InterPro" id="IPR001353">
    <property type="entry name" value="Proteasome_sua/b"/>
</dbReference>
<dbReference type="GO" id="GO:0005737">
    <property type="term" value="C:cytoplasm"/>
    <property type="evidence" value="ECO:0007669"/>
    <property type="project" value="UniProtKB-SubCell"/>
</dbReference>
<dbReference type="EMBL" id="RBNI01014317">
    <property type="protein sequence ID" value="RUP22169.1"/>
    <property type="molecule type" value="Genomic_DNA"/>
</dbReference>
<evidence type="ECO:0000256" key="5">
    <source>
        <dbReference type="RuleBase" id="RU004203"/>
    </source>
</evidence>
<dbReference type="Proteomes" id="UP000268093">
    <property type="component" value="Unassembled WGS sequence"/>
</dbReference>
<evidence type="ECO:0000256" key="3">
    <source>
        <dbReference type="ARBA" id="ARBA00023242"/>
    </source>
</evidence>
<evidence type="ECO:0000256" key="4">
    <source>
        <dbReference type="ARBA" id="ARBA00026071"/>
    </source>
</evidence>
<reference evidence="6 7" key="1">
    <citation type="journal article" date="2018" name="New Phytol.">
        <title>Phylogenomics of Endogonaceae and evolution of mycorrhizas within Mucoromycota.</title>
        <authorList>
            <person name="Chang Y."/>
            <person name="Desiro A."/>
            <person name="Na H."/>
            <person name="Sandor L."/>
            <person name="Lipzen A."/>
            <person name="Clum A."/>
            <person name="Barry K."/>
            <person name="Grigoriev I.V."/>
            <person name="Martin F.M."/>
            <person name="Stajich J.E."/>
            <person name="Smith M.E."/>
            <person name="Bonito G."/>
            <person name="Spatafora J.W."/>
        </authorList>
    </citation>
    <scope>NUCLEOTIDE SEQUENCE [LARGE SCALE GENOMIC DNA]</scope>
    <source>
        <strain evidence="6 7">GMNB39</strain>
    </source>
</reference>
<dbReference type="Pfam" id="PF00227">
    <property type="entry name" value="Proteasome"/>
    <property type="match status" value="1"/>
</dbReference>
<dbReference type="SUPFAM" id="SSF56235">
    <property type="entry name" value="N-terminal nucleophile aminohydrolases (Ntn hydrolases)"/>
    <property type="match status" value="1"/>
</dbReference>
<comment type="subunit">
    <text evidence="4">The 26S proteasome consists of a 20S proteasome core and two 19S regulatory subunits. The 20S proteasome core is composed of 28 subunits that are arranged in four stacked rings, resulting in a barrel-shaped structure. The two end rings are each formed by seven alpha subunits, and the two central rings are each formed by seven beta subunits. The catalytic chamber with the active sites is on the inside of the barrel.</text>
</comment>
<dbReference type="Gene3D" id="3.60.20.10">
    <property type="entry name" value="Glutamine Phosphoribosylpyrophosphate, subunit 1, domain 1"/>
    <property type="match status" value="1"/>
</dbReference>
<keyword evidence="6" id="KW-0378">Hydrolase</keyword>
<protein>
    <recommendedName>
        <fullName evidence="5">Proteasome subunit beta</fullName>
    </recommendedName>
</protein>
<dbReference type="FunFam" id="3.60.20.10:FF:000027">
    <property type="entry name" value="Proteasome subunit beta type-6"/>
    <property type="match status" value="1"/>
</dbReference>
<name>A0A433BAP1_9FUNG</name>
<dbReference type="GO" id="GO:0016787">
    <property type="term" value="F:hydrolase activity"/>
    <property type="evidence" value="ECO:0007669"/>
    <property type="project" value="UniProtKB-KW"/>
</dbReference>
<comment type="subcellular location">
    <subcellularLocation>
        <location evidence="5">Cytoplasm</location>
    </subcellularLocation>
    <subcellularLocation>
        <location evidence="5">Nucleus</location>
    </subcellularLocation>
</comment>
<dbReference type="InterPro" id="IPR029055">
    <property type="entry name" value="Ntn_hydrolases_N"/>
</dbReference>
<dbReference type="InterPro" id="IPR023333">
    <property type="entry name" value="Proteasome_suB-type"/>
</dbReference>
<comment type="similarity">
    <text evidence="5">Belongs to the peptidase T1B family.</text>
</comment>
<accession>A0A433BAP1</accession>
<dbReference type="PROSITE" id="PS51476">
    <property type="entry name" value="PROTEASOME_BETA_2"/>
    <property type="match status" value="1"/>
</dbReference>
<gene>
    <name evidence="6" type="ORF">BC936DRAFT_139109</name>
</gene>
<dbReference type="OrthoDB" id="268479at2759"/>
<keyword evidence="7" id="KW-1185">Reference proteome</keyword>